<accession>A0A0F8X2D9</accession>
<comment type="caution">
    <text evidence="1">The sequence shown here is derived from an EMBL/GenBank/DDBJ whole genome shotgun (WGS) entry which is preliminary data.</text>
</comment>
<reference evidence="1" key="1">
    <citation type="journal article" date="2015" name="Nature">
        <title>Complex archaea that bridge the gap between prokaryotes and eukaryotes.</title>
        <authorList>
            <person name="Spang A."/>
            <person name="Saw J.H."/>
            <person name="Jorgensen S.L."/>
            <person name="Zaremba-Niedzwiedzka K."/>
            <person name="Martijn J."/>
            <person name="Lind A.E."/>
            <person name="van Eijk R."/>
            <person name="Schleper C."/>
            <person name="Guy L."/>
            <person name="Ettema T.J."/>
        </authorList>
    </citation>
    <scope>NUCLEOTIDE SEQUENCE</scope>
</reference>
<dbReference type="EMBL" id="LAZR01065705">
    <property type="protein sequence ID" value="KKK55005.1"/>
    <property type="molecule type" value="Genomic_DNA"/>
</dbReference>
<sequence>MNSQNWHPKIRGLIVSRWYGSGGEIASFDYNKLEPLIMAWKLGSPALLEYFSPGGGGYIRLAKDLLKITVVNGSPGYKAIKAIY</sequence>
<dbReference type="InterPro" id="IPR043502">
    <property type="entry name" value="DNA/RNA_pol_sf"/>
</dbReference>
<protein>
    <submittedName>
        <fullName evidence="1">Uncharacterized protein</fullName>
    </submittedName>
</protein>
<feature type="non-terminal residue" evidence="1">
    <location>
        <position position="84"/>
    </location>
</feature>
<proteinExistence type="predicted"/>
<dbReference type="SUPFAM" id="SSF56672">
    <property type="entry name" value="DNA/RNA polymerases"/>
    <property type="match status" value="1"/>
</dbReference>
<name>A0A0F8X2D9_9ZZZZ</name>
<evidence type="ECO:0000313" key="1">
    <source>
        <dbReference type="EMBL" id="KKK55005.1"/>
    </source>
</evidence>
<gene>
    <name evidence="1" type="ORF">LCGC14_3078940</name>
</gene>
<organism evidence="1">
    <name type="scientific">marine sediment metagenome</name>
    <dbReference type="NCBI Taxonomy" id="412755"/>
    <lineage>
        <taxon>unclassified sequences</taxon>
        <taxon>metagenomes</taxon>
        <taxon>ecological metagenomes</taxon>
    </lineage>
</organism>
<dbReference type="AlphaFoldDB" id="A0A0F8X2D9"/>